<dbReference type="PROSITE" id="PS00178">
    <property type="entry name" value="AA_TRNA_LIGASE_I"/>
    <property type="match status" value="1"/>
</dbReference>
<dbReference type="InterPro" id="IPR036986">
    <property type="entry name" value="S4_RNA-bd_sf"/>
</dbReference>
<dbReference type="Gene3D" id="3.40.50.620">
    <property type="entry name" value="HUPs"/>
    <property type="match status" value="1"/>
</dbReference>
<evidence type="ECO:0000313" key="15">
    <source>
        <dbReference type="Proteomes" id="UP001353858"/>
    </source>
</evidence>
<comment type="similarity">
    <text evidence="3 13">Belongs to the class-I aminoacyl-tRNA synthetase family.</text>
</comment>
<evidence type="ECO:0000256" key="10">
    <source>
        <dbReference type="ARBA" id="ARBA00023128"/>
    </source>
</evidence>
<evidence type="ECO:0000256" key="13">
    <source>
        <dbReference type="RuleBase" id="RU361234"/>
    </source>
</evidence>
<reference evidence="15" key="1">
    <citation type="submission" date="2023-01" db="EMBL/GenBank/DDBJ databases">
        <title>Key to firefly adult light organ development and bioluminescence: homeobox transcription factors regulate luciferase expression and transportation to peroxisome.</title>
        <authorList>
            <person name="Fu X."/>
        </authorList>
    </citation>
    <scope>NUCLEOTIDE SEQUENCE [LARGE SCALE GENOMIC DNA]</scope>
</reference>
<dbReference type="PANTHER" id="PTHR11766">
    <property type="entry name" value="TYROSYL-TRNA SYNTHETASE"/>
    <property type="match status" value="1"/>
</dbReference>
<dbReference type="EC" id="6.1.1.1" evidence="13"/>
<dbReference type="InterPro" id="IPR001412">
    <property type="entry name" value="aa-tRNA-synth_I_CS"/>
</dbReference>
<dbReference type="GO" id="GO:0006437">
    <property type="term" value="P:tyrosyl-tRNA aminoacylation"/>
    <property type="evidence" value="ECO:0007669"/>
    <property type="project" value="InterPro"/>
</dbReference>
<evidence type="ECO:0000256" key="4">
    <source>
        <dbReference type="ARBA" id="ARBA00011738"/>
    </source>
</evidence>
<organism evidence="14 15">
    <name type="scientific">Aquatica leii</name>
    <dbReference type="NCBI Taxonomy" id="1421715"/>
    <lineage>
        <taxon>Eukaryota</taxon>
        <taxon>Metazoa</taxon>
        <taxon>Ecdysozoa</taxon>
        <taxon>Arthropoda</taxon>
        <taxon>Hexapoda</taxon>
        <taxon>Insecta</taxon>
        <taxon>Pterygota</taxon>
        <taxon>Neoptera</taxon>
        <taxon>Endopterygota</taxon>
        <taxon>Coleoptera</taxon>
        <taxon>Polyphaga</taxon>
        <taxon>Elateriformia</taxon>
        <taxon>Elateroidea</taxon>
        <taxon>Lampyridae</taxon>
        <taxon>Luciolinae</taxon>
        <taxon>Aquatica</taxon>
    </lineage>
</organism>
<comment type="caution">
    <text evidence="14">The sequence shown here is derived from an EMBL/GenBank/DDBJ whole genome shotgun (WGS) entry which is preliminary data.</text>
</comment>
<keyword evidence="7 13" id="KW-0067">ATP-binding</keyword>
<evidence type="ECO:0000256" key="6">
    <source>
        <dbReference type="ARBA" id="ARBA00022741"/>
    </source>
</evidence>
<gene>
    <name evidence="14" type="ORF">RN001_014048</name>
</gene>
<comment type="function">
    <text evidence="1">Catalyzes the attachment of tyrosine to tRNA(Tyr) in a two-step reaction: tyrosine is first activated by ATP to form Tyr-AMP and then transferred to the acceptor end of tRNA(Tyr).</text>
</comment>
<comment type="subcellular location">
    <subcellularLocation>
        <location evidence="2">Mitochondrion matrix</location>
    </subcellularLocation>
</comment>
<dbReference type="NCBIfam" id="TIGR00234">
    <property type="entry name" value="tyrS"/>
    <property type="match status" value="1"/>
</dbReference>
<keyword evidence="10" id="KW-0496">Mitochondrion</keyword>
<keyword evidence="11 13" id="KW-0030">Aminoacyl-tRNA synthetase</keyword>
<dbReference type="GO" id="GO:0005829">
    <property type="term" value="C:cytosol"/>
    <property type="evidence" value="ECO:0007669"/>
    <property type="project" value="TreeGrafter"/>
</dbReference>
<evidence type="ECO:0000256" key="7">
    <source>
        <dbReference type="ARBA" id="ARBA00022840"/>
    </source>
</evidence>
<dbReference type="CDD" id="cd00805">
    <property type="entry name" value="TyrRS_core"/>
    <property type="match status" value="1"/>
</dbReference>
<evidence type="ECO:0000256" key="11">
    <source>
        <dbReference type="ARBA" id="ARBA00023146"/>
    </source>
</evidence>
<evidence type="ECO:0000256" key="12">
    <source>
        <dbReference type="ARBA" id="ARBA00048248"/>
    </source>
</evidence>
<keyword evidence="6 13" id="KW-0547">Nucleotide-binding</keyword>
<protein>
    <recommendedName>
        <fullName evidence="13">Tyrosine--tRNA ligase</fullName>
        <ecNumber evidence="13">6.1.1.1</ecNumber>
    </recommendedName>
    <alternativeName>
        <fullName evidence="13">Tyrosyl-tRNA synthetase</fullName>
    </alternativeName>
</protein>
<sequence>MFIKHVFKLCHNRPIRFHRHYSNRNVIRLKERGMYQEIFPDISVKEITDLLNSAPQCVYAGFDPTSDSLHVGNLLVLINLLHWQRGGHNVLAVVGGATGKIGDPSGRSTERDLLPKSFVHSNVRGLNKNITDVFSNHQKYFWHSNKPLPQYKILNNETWYDKMSAIDLIGGAGRYLRMGTLLSRTSVQTRLATSAGMSFTEFSYQLFQSYDWLYLFENYGCLFQIGGNDQMGNIMSGHDLIGRIHKKLVYGLTLPIITSEIGDKFGKSAGNAVWLSPEKTSPFTFYQFWIRTPDVSVERFLKLFTFDSEGSIEDLMKRHVEKPELRLAQKRLAEQVTVLVHGDEGLEQALMASKALYEGNTSVLGQMKIDEVVKMFEGASVVQLLSEAGQSVLDMAMKAGCFPTSADAVRIITAGGFYLNQKRTTNPNEVLNPSVHRLSNDLSLIRVGKKNYYIVKWV</sequence>
<dbReference type="PRINTS" id="PR01040">
    <property type="entry name" value="TRNASYNTHTYR"/>
</dbReference>
<keyword evidence="9" id="KW-0809">Transit peptide</keyword>
<evidence type="ECO:0000256" key="9">
    <source>
        <dbReference type="ARBA" id="ARBA00022946"/>
    </source>
</evidence>
<accession>A0AAN7P3L6</accession>
<evidence type="ECO:0000313" key="14">
    <source>
        <dbReference type="EMBL" id="KAK4874688.1"/>
    </source>
</evidence>
<evidence type="ECO:0000256" key="8">
    <source>
        <dbReference type="ARBA" id="ARBA00022917"/>
    </source>
</evidence>
<dbReference type="Proteomes" id="UP001353858">
    <property type="component" value="Unassembled WGS sequence"/>
</dbReference>
<dbReference type="GO" id="GO:0005524">
    <property type="term" value="F:ATP binding"/>
    <property type="evidence" value="ECO:0007669"/>
    <property type="project" value="UniProtKB-KW"/>
</dbReference>
<dbReference type="Gene3D" id="1.10.240.10">
    <property type="entry name" value="Tyrosyl-Transfer RNA Synthetase"/>
    <property type="match status" value="1"/>
</dbReference>
<dbReference type="InterPro" id="IPR002307">
    <property type="entry name" value="Tyr-tRNA-ligase"/>
</dbReference>
<dbReference type="PANTHER" id="PTHR11766:SF0">
    <property type="entry name" value="TYROSINE--TRNA LIGASE, MITOCHONDRIAL"/>
    <property type="match status" value="1"/>
</dbReference>
<dbReference type="AlphaFoldDB" id="A0AAN7P3L6"/>
<dbReference type="InterPro" id="IPR024088">
    <property type="entry name" value="Tyr-tRNA-ligase_bac-type"/>
</dbReference>
<evidence type="ECO:0000256" key="2">
    <source>
        <dbReference type="ARBA" id="ARBA00004305"/>
    </source>
</evidence>
<dbReference type="FunFam" id="1.10.240.10:FF:000001">
    <property type="entry name" value="Tyrosine--tRNA ligase"/>
    <property type="match status" value="1"/>
</dbReference>
<dbReference type="FunFam" id="3.10.290.10:FF:000017">
    <property type="entry name" value="Tyrosine--tRNA ligase"/>
    <property type="match status" value="1"/>
</dbReference>
<dbReference type="GO" id="GO:0003723">
    <property type="term" value="F:RNA binding"/>
    <property type="evidence" value="ECO:0007669"/>
    <property type="project" value="InterPro"/>
</dbReference>
<dbReference type="EMBL" id="JARPUR010000006">
    <property type="protein sequence ID" value="KAK4874688.1"/>
    <property type="molecule type" value="Genomic_DNA"/>
</dbReference>
<dbReference type="SUPFAM" id="SSF52374">
    <property type="entry name" value="Nucleotidylyl transferase"/>
    <property type="match status" value="1"/>
</dbReference>
<keyword evidence="5 13" id="KW-0436">Ligase</keyword>
<evidence type="ECO:0000256" key="5">
    <source>
        <dbReference type="ARBA" id="ARBA00022598"/>
    </source>
</evidence>
<dbReference type="Pfam" id="PF00579">
    <property type="entry name" value="tRNA-synt_1b"/>
    <property type="match status" value="1"/>
</dbReference>
<comment type="catalytic activity">
    <reaction evidence="12 13">
        <text>tRNA(Tyr) + L-tyrosine + ATP = L-tyrosyl-tRNA(Tyr) + AMP + diphosphate + H(+)</text>
        <dbReference type="Rhea" id="RHEA:10220"/>
        <dbReference type="Rhea" id="RHEA-COMP:9706"/>
        <dbReference type="Rhea" id="RHEA-COMP:9707"/>
        <dbReference type="ChEBI" id="CHEBI:15378"/>
        <dbReference type="ChEBI" id="CHEBI:30616"/>
        <dbReference type="ChEBI" id="CHEBI:33019"/>
        <dbReference type="ChEBI" id="CHEBI:58315"/>
        <dbReference type="ChEBI" id="CHEBI:78442"/>
        <dbReference type="ChEBI" id="CHEBI:78536"/>
        <dbReference type="ChEBI" id="CHEBI:456215"/>
        <dbReference type="EC" id="6.1.1.1"/>
    </reaction>
</comment>
<evidence type="ECO:0000256" key="1">
    <source>
        <dbReference type="ARBA" id="ARBA00002025"/>
    </source>
</evidence>
<dbReference type="SUPFAM" id="SSF55174">
    <property type="entry name" value="Alpha-L RNA-binding motif"/>
    <property type="match status" value="1"/>
</dbReference>
<evidence type="ECO:0000256" key="3">
    <source>
        <dbReference type="ARBA" id="ARBA00005594"/>
    </source>
</evidence>
<dbReference type="GO" id="GO:0004831">
    <property type="term" value="F:tyrosine-tRNA ligase activity"/>
    <property type="evidence" value="ECO:0007669"/>
    <property type="project" value="UniProtKB-EC"/>
</dbReference>
<keyword evidence="8 13" id="KW-0648">Protein biosynthesis</keyword>
<keyword evidence="15" id="KW-1185">Reference proteome</keyword>
<dbReference type="GO" id="GO:0005759">
    <property type="term" value="C:mitochondrial matrix"/>
    <property type="evidence" value="ECO:0007669"/>
    <property type="project" value="UniProtKB-SubCell"/>
</dbReference>
<dbReference type="InterPro" id="IPR002305">
    <property type="entry name" value="aa-tRNA-synth_Ic"/>
</dbReference>
<dbReference type="Gene3D" id="3.10.290.10">
    <property type="entry name" value="RNA-binding S4 domain"/>
    <property type="match status" value="1"/>
</dbReference>
<proteinExistence type="inferred from homology"/>
<name>A0AAN7P3L6_9COLE</name>
<comment type="subunit">
    <text evidence="4">Homodimer.</text>
</comment>
<dbReference type="FunFam" id="3.40.50.620:FF:000107">
    <property type="entry name" value="Tyrosine--tRNA ligase"/>
    <property type="match status" value="1"/>
</dbReference>
<dbReference type="InterPro" id="IPR014729">
    <property type="entry name" value="Rossmann-like_a/b/a_fold"/>
</dbReference>